<keyword evidence="2" id="KW-1185">Reference proteome</keyword>
<reference evidence="1 2" key="1">
    <citation type="submission" date="2019-07" db="EMBL/GenBank/DDBJ databases">
        <authorList>
            <person name="Jastrzebski P J."/>
            <person name="Paukszto L."/>
            <person name="Jastrzebski P J."/>
        </authorList>
    </citation>
    <scope>NUCLEOTIDE SEQUENCE [LARGE SCALE GENOMIC DNA]</scope>
    <source>
        <strain evidence="1 2">WMS-il1</strain>
    </source>
</reference>
<proteinExistence type="predicted"/>
<accession>A0A564Y1F6</accession>
<evidence type="ECO:0000313" key="2">
    <source>
        <dbReference type="Proteomes" id="UP000321570"/>
    </source>
</evidence>
<name>A0A564Y1F6_HYMDI</name>
<gene>
    <name evidence="1" type="ORF">WMSIL1_LOCUS1806</name>
</gene>
<feature type="non-terminal residue" evidence="1">
    <location>
        <position position="76"/>
    </location>
</feature>
<dbReference type="AlphaFoldDB" id="A0A564Y1F6"/>
<dbReference type="EMBL" id="CABIJS010000044">
    <property type="protein sequence ID" value="VUZ41051.1"/>
    <property type="molecule type" value="Genomic_DNA"/>
</dbReference>
<evidence type="ECO:0000313" key="1">
    <source>
        <dbReference type="EMBL" id="VUZ41051.1"/>
    </source>
</evidence>
<organism evidence="1 2">
    <name type="scientific">Hymenolepis diminuta</name>
    <name type="common">Rat tapeworm</name>
    <dbReference type="NCBI Taxonomy" id="6216"/>
    <lineage>
        <taxon>Eukaryota</taxon>
        <taxon>Metazoa</taxon>
        <taxon>Spiralia</taxon>
        <taxon>Lophotrochozoa</taxon>
        <taxon>Platyhelminthes</taxon>
        <taxon>Cestoda</taxon>
        <taxon>Eucestoda</taxon>
        <taxon>Cyclophyllidea</taxon>
        <taxon>Hymenolepididae</taxon>
        <taxon>Hymenolepis</taxon>
    </lineage>
</organism>
<sequence>MIDFASVCFFSLVIPLGIFHQEFDVLSFTNSREHHSAFLSFLHPFFVRPELFFLIWGVRFGLLEQLLRFHEIFHFR</sequence>
<protein>
    <submittedName>
        <fullName evidence="1">Uncharacterized protein</fullName>
    </submittedName>
</protein>
<dbReference type="Proteomes" id="UP000321570">
    <property type="component" value="Unassembled WGS sequence"/>
</dbReference>